<name>A0A6H2A5C6_9ZZZZ</name>
<evidence type="ECO:0000313" key="1">
    <source>
        <dbReference type="EMBL" id="QJA54899.1"/>
    </source>
</evidence>
<dbReference type="AlphaFoldDB" id="A0A6H2A5C6"/>
<organism evidence="1">
    <name type="scientific">viral metagenome</name>
    <dbReference type="NCBI Taxonomy" id="1070528"/>
    <lineage>
        <taxon>unclassified sequences</taxon>
        <taxon>metagenomes</taxon>
        <taxon>organismal metagenomes</taxon>
    </lineage>
</organism>
<dbReference type="EMBL" id="MT144685">
    <property type="protein sequence ID" value="QJH97393.1"/>
    <property type="molecule type" value="Genomic_DNA"/>
</dbReference>
<evidence type="ECO:0000313" key="2">
    <source>
        <dbReference type="EMBL" id="QJH97393.1"/>
    </source>
</evidence>
<protein>
    <submittedName>
        <fullName evidence="1">Uncharacterized protein</fullName>
    </submittedName>
</protein>
<sequence>MINLDLENYCFFLEKVYPFIIPRVEETDGGFLDWHHHLKANTHILYTEYGYLDDPVMGITKLIRKL</sequence>
<proteinExistence type="predicted"/>
<accession>A0A6H2A5C6</accession>
<gene>
    <name evidence="1" type="ORF">TM448A06117_0006</name>
    <name evidence="2" type="ORF">TM448B01005_0008</name>
</gene>
<reference evidence="1" key="1">
    <citation type="submission" date="2020-03" db="EMBL/GenBank/DDBJ databases">
        <title>The deep terrestrial virosphere.</title>
        <authorList>
            <person name="Holmfeldt K."/>
            <person name="Nilsson E."/>
            <person name="Simone D."/>
            <person name="Lopez-Fernandez M."/>
            <person name="Wu X."/>
            <person name="de Brujin I."/>
            <person name="Lundin D."/>
            <person name="Andersson A."/>
            <person name="Bertilsson S."/>
            <person name="Dopson M."/>
        </authorList>
    </citation>
    <scope>NUCLEOTIDE SEQUENCE</scope>
    <source>
        <strain evidence="1">TM448A06117</strain>
        <strain evidence="2">TM448B01005</strain>
    </source>
</reference>
<dbReference type="EMBL" id="MT144548">
    <property type="protein sequence ID" value="QJA54899.1"/>
    <property type="molecule type" value="Genomic_DNA"/>
</dbReference>